<keyword evidence="2" id="KW-1185">Reference proteome</keyword>
<gene>
    <name evidence="1" type="ORF">TPR58_22185</name>
</gene>
<dbReference type="InterPro" id="IPR010239">
    <property type="entry name" value="CHP02001"/>
</dbReference>
<name>A0ABV0BED3_9SPHN</name>
<dbReference type="Proteomes" id="UP001427805">
    <property type="component" value="Unassembled WGS sequence"/>
</dbReference>
<comment type="caution">
    <text evidence="1">The sequence shown here is derived from an EMBL/GenBank/DDBJ whole genome shotgun (WGS) entry which is preliminary data.</text>
</comment>
<sequence length="238" mass="24721">MAGIAASAAALPAHAQLVTGGAEITNDETRRGLSWSEGRVSTSADVTVDVIGIDASARVAMLRESDRHGRADAVLDLEAGTSLGAGPVRFRVHGTGHVFVNAVERMDYLELGGSGSFTLGPVEVDAGLVYAPDQSSIGGDNLYLNMGARAGIPSTPLSVSARVGRTSGSTDDPRLAARLRPAGNYADWRLGVEYVAAPLTLGLDYVGTDIDRSQAIASPYADISHTGDRLIAKARISF</sequence>
<evidence type="ECO:0000313" key="2">
    <source>
        <dbReference type="Proteomes" id="UP001427805"/>
    </source>
</evidence>
<dbReference type="Pfam" id="PF09694">
    <property type="entry name" value="Gcw_chp"/>
    <property type="match status" value="1"/>
</dbReference>
<evidence type="ECO:0000313" key="1">
    <source>
        <dbReference type="EMBL" id="MEN3749898.1"/>
    </source>
</evidence>
<dbReference type="RefSeq" id="WP_346248946.1">
    <property type="nucleotide sequence ID" value="NZ_JBDIZK010000019.1"/>
</dbReference>
<accession>A0ABV0BED3</accession>
<reference evidence="1 2" key="1">
    <citation type="submission" date="2024-05" db="EMBL/GenBank/DDBJ databases">
        <title>Sphingomonas sp. HF-S3 16S ribosomal RNA gene Genome sequencing and assembly.</title>
        <authorList>
            <person name="Lee H."/>
        </authorList>
    </citation>
    <scope>NUCLEOTIDE SEQUENCE [LARGE SCALE GENOMIC DNA]</scope>
    <source>
        <strain evidence="1 2">HF-S3</strain>
    </source>
</reference>
<protein>
    <submittedName>
        <fullName evidence="1">TorF family putative porin</fullName>
    </submittedName>
</protein>
<proteinExistence type="predicted"/>
<dbReference type="EMBL" id="JBDIZK010000019">
    <property type="protein sequence ID" value="MEN3749898.1"/>
    <property type="molecule type" value="Genomic_DNA"/>
</dbReference>
<organism evidence="1 2">
    <name type="scientific">Sphingomonas rustica</name>
    <dbReference type="NCBI Taxonomy" id="3103142"/>
    <lineage>
        <taxon>Bacteria</taxon>
        <taxon>Pseudomonadati</taxon>
        <taxon>Pseudomonadota</taxon>
        <taxon>Alphaproteobacteria</taxon>
        <taxon>Sphingomonadales</taxon>
        <taxon>Sphingomonadaceae</taxon>
        <taxon>Sphingomonas</taxon>
    </lineage>
</organism>